<dbReference type="InParanoid" id="M1DR22"/>
<evidence type="ECO:0000313" key="3">
    <source>
        <dbReference type="Proteomes" id="UP000011115"/>
    </source>
</evidence>
<name>M1DR22_SOLTU</name>
<keyword evidence="3" id="KW-1185">Reference proteome</keyword>
<dbReference type="Gramene" id="PGSC0003DMT400093004">
    <property type="protein sequence ID" value="PGSC0003DMT400093004"/>
    <property type="gene ID" value="PGSC0003DMG400042575"/>
</dbReference>
<dbReference type="Proteomes" id="UP000011115">
    <property type="component" value="Unassembled WGS sequence"/>
</dbReference>
<dbReference type="EnsemblPlants" id="PGSC0003DMT400093004">
    <property type="protein sequence ID" value="PGSC0003DMT400093004"/>
    <property type="gene ID" value="PGSC0003DMG400042575"/>
</dbReference>
<feature type="region of interest" description="Disordered" evidence="1">
    <location>
        <begin position="1"/>
        <end position="27"/>
    </location>
</feature>
<sequence>MANRRSKSASPNGSVMSPRLGEESSSMPSLGNYWNFGRSGDHRPIHLAIRQWSSARPMSIFPIHSSLGQLAILEHPPRRFGESPIWKSAHRMEHIFNCSS</sequence>
<dbReference type="HOGENOM" id="CLU_2268550_0_0_1"/>
<reference evidence="3" key="1">
    <citation type="journal article" date="2011" name="Nature">
        <title>Genome sequence and analysis of the tuber crop potato.</title>
        <authorList>
            <consortium name="The Potato Genome Sequencing Consortium"/>
        </authorList>
    </citation>
    <scope>NUCLEOTIDE SEQUENCE [LARGE SCALE GENOMIC DNA]</scope>
    <source>
        <strain evidence="3">cv. DM1-3 516 R44</strain>
    </source>
</reference>
<protein>
    <submittedName>
        <fullName evidence="2">Uncharacterized protein</fullName>
    </submittedName>
</protein>
<reference evidence="2" key="2">
    <citation type="submission" date="2015-06" db="UniProtKB">
        <authorList>
            <consortium name="EnsemblPlants"/>
        </authorList>
    </citation>
    <scope>IDENTIFICATION</scope>
    <source>
        <strain evidence="2">DM1-3 516 R44</strain>
    </source>
</reference>
<dbReference type="PaxDb" id="4113-PGSC0003DMT400093004"/>
<evidence type="ECO:0000256" key="1">
    <source>
        <dbReference type="SAM" id="MobiDB-lite"/>
    </source>
</evidence>
<dbReference type="AlphaFoldDB" id="M1DR22"/>
<accession>M1DR22</accession>
<organism evidence="2 3">
    <name type="scientific">Solanum tuberosum</name>
    <name type="common">Potato</name>
    <dbReference type="NCBI Taxonomy" id="4113"/>
    <lineage>
        <taxon>Eukaryota</taxon>
        <taxon>Viridiplantae</taxon>
        <taxon>Streptophyta</taxon>
        <taxon>Embryophyta</taxon>
        <taxon>Tracheophyta</taxon>
        <taxon>Spermatophyta</taxon>
        <taxon>Magnoliopsida</taxon>
        <taxon>eudicotyledons</taxon>
        <taxon>Gunneridae</taxon>
        <taxon>Pentapetalae</taxon>
        <taxon>asterids</taxon>
        <taxon>lamiids</taxon>
        <taxon>Solanales</taxon>
        <taxon>Solanaceae</taxon>
        <taxon>Solanoideae</taxon>
        <taxon>Solaneae</taxon>
        <taxon>Solanum</taxon>
    </lineage>
</organism>
<proteinExistence type="predicted"/>
<evidence type="ECO:0000313" key="2">
    <source>
        <dbReference type="EnsemblPlants" id="PGSC0003DMT400093004"/>
    </source>
</evidence>